<evidence type="ECO:0000313" key="4">
    <source>
        <dbReference type="Proteomes" id="UP000282674"/>
    </source>
</evidence>
<feature type="coiled-coil region" evidence="1">
    <location>
        <begin position="82"/>
        <end position="109"/>
    </location>
</feature>
<evidence type="ECO:0000256" key="1">
    <source>
        <dbReference type="SAM" id="Coils"/>
    </source>
</evidence>
<evidence type="ECO:0000259" key="2">
    <source>
        <dbReference type="Pfam" id="PF12770"/>
    </source>
</evidence>
<feature type="domain" description="CHAT" evidence="2">
    <location>
        <begin position="530"/>
        <end position="750"/>
    </location>
</feature>
<proteinExistence type="predicted"/>
<sequence length="767" mass="81402">MNLVGLLAARGDTRRALVEAAEADGVLHGADAHRLAANTVCALARAGRITDADALAASTLPALRGGTDPVPLVGMLTNLGLAMALRGQMNEAERLLEEAKATSEKHRLGQQTAMAHANLAFVASRRGDIPKALRLYEKAEPGLTGERAAQCRFDRAETLIQAGLPCEARKLLQAVVNETKARGYRCDLADGLLLLAHAELACHNFQAAVIRAGEAADVFTHQDRMGWLPLTEHLLLRARWETGERSTVLLSTAIATADRLARSGWSEASAEARIIGARLALQLGRPAAHLLAPLARTRAHGPAALRVVAWHATALERQSRGDLRGALAAVWSGLSVLADHADVFAAHDLRARAVRVGDDLTALALRLSRSARELLQADERRRALARRPVAVRPPRDQRRAAALAELRMLSGARAHATSRGEPAQTLTERMAELESSIRAGTHSLSPSIRSTATGPVGIHELGSALGQRGLLQFVCIDDALWAVTLLNGRPQRHELGSYTQVAREVEFVHAALRDLIDDERNPDALHLLTKAARKLDEQLIAPLEVDAPELVVAPTGNLHALPWHILPSLRGRSCTVVPSATAWLRARTIPENDDSRVVLVAGPGLDHAGRETRMLRRIHPKALALEGPGARAESVQRAMDGAGLVHMAVHGEFRADNPMFSRLLLADGPLTVHDLEDLSAPPGTVVLSACDVGRAGAGDAVIGMVGVLLALGTRTVVASAAPVRDAASPPFMAALHARLASGVSPARALAGLPRSPGLLGLTCFGAG</sequence>
<organism evidence="3 4">
    <name type="scientific">Actinomadura harenae</name>
    <dbReference type="NCBI Taxonomy" id="2483351"/>
    <lineage>
        <taxon>Bacteria</taxon>
        <taxon>Bacillati</taxon>
        <taxon>Actinomycetota</taxon>
        <taxon>Actinomycetes</taxon>
        <taxon>Streptosporangiales</taxon>
        <taxon>Thermomonosporaceae</taxon>
        <taxon>Actinomadura</taxon>
    </lineage>
</organism>
<comment type="caution">
    <text evidence="3">The sequence shown here is derived from an EMBL/GenBank/DDBJ whole genome shotgun (WGS) entry which is preliminary data.</text>
</comment>
<accession>A0A3M2MAA8</accession>
<gene>
    <name evidence="3" type="ORF">EBO15_07380</name>
</gene>
<keyword evidence="1" id="KW-0175">Coiled coil</keyword>
<dbReference type="Gene3D" id="1.25.40.10">
    <property type="entry name" value="Tetratricopeptide repeat domain"/>
    <property type="match status" value="1"/>
</dbReference>
<dbReference type="InterPro" id="IPR011990">
    <property type="entry name" value="TPR-like_helical_dom_sf"/>
</dbReference>
<dbReference type="Pfam" id="PF12770">
    <property type="entry name" value="CHAT"/>
    <property type="match status" value="1"/>
</dbReference>
<dbReference type="AlphaFoldDB" id="A0A3M2MAA8"/>
<dbReference type="Proteomes" id="UP000282674">
    <property type="component" value="Unassembled WGS sequence"/>
</dbReference>
<dbReference type="SUPFAM" id="SSF48452">
    <property type="entry name" value="TPR-like"/>
    <property type="match status" value="1"/>
</dbReference>
<dbReference type="Pfam" id="PF13424">
    <property type="entry name" value="TPR_12"/>
    <property type="match status" value="1"/>
</dbReference>
<dbReference type="OrthoDB" id="9761935at2"/>
<dbReference type="InterPro" id="IPR024983">
    <property type="entry name" value="CHAT_dom"/>
</dbReference>
<evidence type="ECO:0000313" key="3">
    <source>
        <dbReference type="EMBL" id="RMI46419.1"/>
    </source>
</evidence>
<reference evidence="3 4" key="1">
    <citation type="submission" date="2018-10" db="EMBL/GenBank/DDBJ databases">
        <title>Isolation from soil.</title>
        <authorList>
            <person name="Hu J."/>
        </authorList>
    </citation>
    <scope>NUCLEOTIDE SEQUENCE [LARGE SCALE GENOMIC DNA]</scope>
    <source>
        <strain evidence="3 4">NEAU-Ht49</strain>
    </source>
</reference>
<dbReference type="EMBL" id="RFFG01000009">
    <property type="protein sequence ID" value="RMI46419.1"/>
    <property type="molecule type" value="Genomic_DNA"/>
</dbReference>
<name>A0A3M2MAA8_9ACTN</name>
<protein>
    <submittedName>
        <fullName evidence="3">CHAT domain-containing protein</fullName>
    </submittedName>
</protein>
<keyword evidence="4" id="KW-1185">Reference proteome</keyword>